<dbReference type="GO" id="GO:0005829">
    <property type="term" value="C:cytosol"/>
    <property type="evidence" value="ECO:0007669"/>
    <property type="project" value="TreeGrafter"/>
</dbReference>
<dbReference type="PRINTS" id="PR00039">
    <property type="entry name" value="HTHLYSR"/>
</dbReference>
<dbReference type="SUPFAM" id="SSF53850">
    <property type="entry name" value="Periplasmic binding protein-like II"/>
    <property type="match status" value="1"/>
</dbReference>
<organism evidence="6 7">
    <name type="scientific">Caballeronia calidae</name>
    <dbReference type="NCBI Taxonomy" id="1777139"/>
    <lineage>
        <taxon>Bacteria</taxon>
        <taxon>Pseudomonadati</taxon>
        <taxon>Pseudomonadota</taxon>
        <taxon>Betaproteobacteria</taxon>
        <taxon>Burkholderiales</taxon>
        <taxon>Burkholderiaceae</taxon>
        <taxon>Caballeronia</taxon>
    </lineage>
</organism>
<dbReference type="Pfam" id="PF03466">
    <property type="entry name" value="LysR_substrate"/>
    <property type="match status" value="1"/>
</dbReference>
<evidence type="ECO:0000256" key="4">
    <source>
        <dbReference type="ARBA" id="ARBA00023163"/>
    </source>
</evidence>
<evidence type="ECO:0000313" key="6">
    <source>
        <dbReference type="EMBL" id="SAK51117.1"/>
    </source>
</evidence>
<sequence length="308" mass="33641">MELKQLRYFEVVAREGSLSRAATLLGVSQSLLTRHIQSLEHEFGLPLLYRHGHGMSLTDNGKTFLASASDILMRTDSTVSQMQALRSSPGGTVTIGIPPMLGEFLLVPLTKRFRAEFPEVRLKLREGVSGYLLEWLMTGKLDIGVLYNVTSMNTIGVEPLLSDEMLLIGPPDAGVLNASAEPLAFSEAADLQWILPPRPHGLRTLAEDAAAARALSLNIVVEIDAMAGIFDLVEAGLGFSIAPFAAIEKRLERGTLKARRIHEPSLSGVLSIAFSPKKEATLAMKALYRIVRQETESLVRNGVWRAID</sequence>
<proteinExistence type="inferred from homology"/>
<dbReference type="InterPro" id="IPR036390">
    <property type="entry name" value="WH_DNA-bd_sf"/>
</dbReference>
<gene>
    <name evidence="6" type="ORF">AWB78_01103</name>
</gene>
<dbReference type="Pfam" id="PF00126">
    <property type="entry name" value="HTH_1"/>
    <property type="match status" value="1"/>
</dbReference>
<keyword evidence="7" id="KW-1185">Reference proteome</keyword>
<dbReference type="SUPFAM" id="SSF46785">
    <property type="entry name" value="Winged helix' DNA-binding domain"/>
    <property type="match status" value="1"/>
</dbReference>
<dbReference type="RefSeq" id="WP_062603021.1">
    <property type="nucleotide sequence ID" value="NZ_FCOX02000004.1"/>
</dbReference>
<dbReference type="InterPro" id="IPR005119">
    <property type="entry name" value="LysR_subst-bd"/>
</dbReference>
<keyword evidence="2" id="KW-0805">Transcription regulation</keyword>
<feature type="domain" description="HTH lysR-type" evidence="5">
    <location>
        <begin position="1"/>
        <end position="58"/>
    </location>
</feature>
<dbReference type="PANTHER" id="PTHR30419:SF8">
    <property type="entry name" value="NITROGEN ASSIMILATION TRANSCRIPTIONAL ACTIVATOR-RELATED"/>
    <property type="match status" value="1"/>
</dbReference>
<dbReference type="AlphaFoldDB" id="A0A158A209"/>
<dbReference type="Proteomes" id="UP000071859">
    <property type="component" value="Unassembled WGS sequence"/>
</dbReference>
<dbReference type="FunFam" id="1.10.10.10:FF:000001">
    <property type="entry name" value="LysR family transcriptional regulator"/>
    <property type="match status" value="1"/>
</dbReference>
<comment type="similarity">
    <text evidence="1">Belongs to the LysR transcriptional regulatory family.</text>
</comment>
<accession>A0A158A209</accession>
<keyword evidence="3" id="KW-0238">DNA-binding</keyword>
<dbReference type="PROSITE" id="PS50931">
    <property type="entry name" value="HTH_LYSR"/>
    <property type="match status" value="1"/>
</dbReference>
<dbReference type="EMBL" id="FCOX02000004">
    <property type="protein sequence ID" value="SAK51117.1"/>
    <property type="molecule type" value="Genomic_DNA"/>
</dbReference>
<dbReference type="InterPro" id="IPR000847">
    <property type="entry name" value="LysR_HTH_N"/>
</dbReference>
<evidence type="ECO:0000256" key="1">
    <source>
        <dbReference type="ARBA" id="ARBA00009437"/>
    </source>
</evidence>
<keyword evidence="4" id="KW-0804">Transcription</keyword>
<reference evidence="6" key="1">
    <citation type="submission" date="2016-01" db="EMBL/GenBank/DDBJ databases">
        <authorList>
            <person name="Peeters C."/>
        </authorList>
    </citation>
    <scope>NUCLEOTIDE SEQUENCE</scope>
    <source>
        <strain evidence="6">LMG 29321</strain>
    </source>
</reference>
<evidence type="ECO:0000313" key="7">
    <source>
        <dbReference type="Proteomes" id="UP000071859"/>
    </source>
</evidence>
<evidence type="ECO:0000259" key="5">
    <source>
        <dbReference type="PROSITE" id="PS50931"/>
    </source>
</evidence>
<protein>
    <submittedName>
        <fullName evidence="6">LysR family transcriptional regulator</fullName>
    </submittedName>
</protein>
<dbReference type="InterPro" id="IPR036388">
    <property type="entry name" value="WH-like_DNA-bd_sf"/>
</dbReference>
<name>A0A158A209_9BURK</name>
<dbReference type="InterPro" id="IPR050950">
    <property type="entry name" value="HTH-type_LysR_regulators"/>
</dbReference>
<comment type="caution">
    <text evidence="6">The sequence shown here is derived from an EMBL/GenBank/DDBJ whole genome shotgun (WGS) entry which is preliminary data.</text>
</comment>
<dbReference type="GO" id="GO:0003700">
    <property type="term" value="F:DNA-binding transcription factor activity"/>
    <property type="evidence" value="ECO:0007669"/>
    <property type="project" value="InterPro"/>
</dbReference>
<evidence type="ECO:0000256" key="3">
    <source>
        <dbReference type="ARBA" id="ARBA00023125"/>
    </source>
</evidence>
<dbReference type="GO" id="GO:0003677">
    <property type="term" value="F:DNA binding"/>
    <property type="evidence" value="ECO:0007669"/>
    <property type="project" value="UniProtKB-KW"/>
</dbReference>
<dbReference type="Gene3D" id="3.40.190.290">
    <property type="match status" value="1"/>
</dbReference>
<dbReference type="Gene3D" id="1.10.10.10">
    <property type="entry name" value="Winged helix-like DNA-binding domain superfamily/Winged helix DNA-binding domain"/>
    <property type="match status" value="1"/>
</dbReference>
<dbReference type="PANTHER" id="PTHR30419">
    <property type="entry name" value="HTH-TYPE TRANSCRIPTIONAL REGULATOR YBHD"/>
    <property type="match status" value="1"/>
</dbReference>
<evidence type="ECO:0000256" key="2">
    <source>
        <dbReference type="ARBA" id="ARBA00023015"/>
    </source>
</evidence>